<feature type="signal peptide" evidence="1">
    <location>
        <begin position="1"/>
        <end position="23"/>
    </location>
</feature>
<dbReference type="FunFam" id="2.30.180.10:FF:000032">
    <property type="entry name" value="Fasciclin domain-containing protein, putative"/>
    <property type="match status" value="1"/>
</dbReference>
<dbReference type="PANTHER" id="PTHR10900:SF77">
    <property type="entry name" value="FI19380P1"/>
    <property type="match status" value="1"/>
</dbReference>
<proteinExistence type="predicted"/>
<dbReference type="Gene3D" id="2.30.180.10">
    <property type="entry name" value="FAS1 domain"/>
    <property type="match status" value="1"/>
</dbReference>
<keyword evidence="4" id="KW-1185">Reference proteome</keyword>
<organism evidence="3 4">
    <name type="scientific">Tsuneonella litorea</name>
    <dbReference type="NCBI Taxonomy" id="2976475"/>
    <lineage>
        <taxon>Bacteria</taxon>
        <taxon>Pseudomonadati</taxon>
        <taxon>Pseudomonadota</taxon>
        <taxon>Alphaproteobacteria</taxon>
        <taxon>Sphingomonadales</taxon>
        <taxon>Erythrobacteraceae</taxon>
        <taxon>Tsuneonella</taxon>
    </lineage>
</organism>
<dbReference type="InterPro" id="IPR000782">
    <property type="entry name" value="FAS1_domain"/>
</dbReference>
<evidence type="ECO:0000313" key="3">
    <source>
        <dbReference type="EMBL" id="MCT2558888.1"/>
    </source>
</evidence>
<protein>
    <submittedName>
        <fullName evidence="3">Fasciclin domain-containing protein</fullName>
    </submittedName>
</protein>
<feature type="chain" id="PRO_5040980168" evidence="1">
    <location>
        <begin position="24"/>
        <end position="192"/>
    </location>
</feature>
<dbReference type="PANTHER" id="PTHR10900">
    <property type="entry name" value="PERIOSTIN-RELATED"/>
    <property type="match status" value="1"/>
</dbReference>
<dbReference type="PROSITE" id="PS50213">
    <property type="entry name" value="FAS1"/>
    <property type="match status" value="1"/>
</dbReference>
<dbReference type="InterPro" id="IPR050904">
    <property type="entry name" value="Adhesion/Biosynth-related"/>
</dbReference>
<accession>A0A9X3AL78</accession>
<dbReference type="EMBL" id="JAOAMV010000003">
    <property type="protein sequence ID" value="MCT2558888.1"/>
    <property type="molecule type" value="Genomic_DNA"/>
</dbReference>
<dbReference type="AlphaFoldDB" id="A0A9X3AL78"/>
<dbReference type="SUPFAM" id="SSF82153">
    <property type="entry name" value="FAS1 domain"/>
    <property type="match status" value="1"/>
</dbReference>
<dbReference type="Pfam" id="PF02469">
    <property type="entry name" value="Fasciclin"/>
    <property type="match status" value="1"/>
</dbReference>
<sequence length="192" mass="19337">MISPKLKAASFAAMATMGAFALAAGAPAAAHNHSSHAGHGAEKSQKTIVGTAMGTGMHSTLVAAVKAADLVDTLSGPGPFTVFAPVDSAFAALPDGTVDTLLQPAQKGTLTKVLTYHVVAGRVPATQLVQAIRKNGGSYAFDTVAGEKLTARLDGETVTITDAAGRTSRVSMADVKATNGVIHVTDGVFLPA</sequence>
<keyword evidence="1" id="KW-0732">Signal</keyword>
<comment type="caution">
    <text evidence="3">The sequence shown here is derived from an EMBL/GenBank/DDBJ whole genome shotgun (WGS) entry which is preliminary data.</text>
</comment>
<reference evidence="3" key="1">
    <citation type="submission" date="2022-09" db="EMBL/GenBank/DDBJ databases">
        <title>The genome sequence of Tsuneonella sp. YG55.</title>
        <authorList>
            <person name="Liu Y."/>
        </authorList>
    </citation>
    <scope>NUCLEOTIDE SEQUENCE</scope>
    <source>
        <strain evidence="3">YG55</strain>
    </source>
</reference>
<feature type="domain" description="FAS1" evidence="2">
    <location>
        <begin position="45"/>
        <end position="189"/>
    </location>
</feature>
<gene>
    <name evidence="3" type="ORF">N0B51_07835</name>
</gene>
<evidence type="ECO:0000313" key="4">
    <source>
        <dbReference type="Proteomes" id="UP001142648"/>
    </source>
</evidence>
<dbReference type="GO" id="GO:0005615">
    <property type="term" value="C:extracellular space"/>
    <property type="evidence" value="ECO:0007669"/>
    <property type="project" value="TreeGrafter"/>
</dbReference>
<dbReference type="SMART" id="SM00554">
    <property type="entry name" value="FAS1"/>
    <property type="match status" value="1"/>
</dbReference>
<dbReference type="InterPro" id="IPR036378">
    <property type="entry name" value="FAS1_dom_sf"/>
</dbReference>
<evidence type="ECO:0000256" key="1">
    <source>
        <dbReference type="SAM" id="SignalP"/>
    </source>
</evidence>
<dbReference type="RefSeq" id="WP_259961753.1">
    <property type="nucleotide sequence ID" value="NZ_JAOAMV010000003.1"/>
</dbReference>
<name>A0A9X3AL78_9SPHN</name>
<evidence type="ECO:0000259" key="2">
    <source>
        <dbReference type="PROSITE" id="PS50213"/>
    </source>
</evidence>
<dbReference type="Proteomes" id="UP001142648">
    <property type="component" value="Unassembled WGS sequence"/>
</dbReference>